<dbReference type="GO" id="GO:0016740">
    <property type="term" value="F:transferase activity"/>
    <property type="evidence" value="ECO:0007669"/>
    <property type="project" value="UniProtKB-KW"/>
</dbReference>
<sequence>MYGMHDVKLVTAFINPEMYGSFFTSNPNVNRYELIGIDNRQLNRGLPVIYNETIENHIDGDCWLFFVHEDFEIKCDMNVVNGLDRGFVYGTFGVNSENGIPVAYGRHVCSNKDGTCAVEAGKEVLDTVKVQTLDSQSILVHTSLLSQYSLLRFDEKLTFDLYAEDFCINAQEWYGIDVKVFPLGFQHYSHGKVTERYHAGLRYLAEKYPSIAVAGSCSFIGGRANELEKKFTYNIPANLNSNKAMSISGAIKRFPRRFKSFFSQFK</sequence>
<dbReference type="InterPro" id="IPR029044">
    <property type="entry name" value="Nucleotide-diphossugar_trans"/>
</dbReference>
<evidence type="ECO:0000313" key="2">
    <source>
        <dbReference type="Proteomes" id="UP000198729"/>
    </source>
</evidence>
<keyword evidence="2" id="KW-1185">Reference proteome</keyword>
<evidence type="ECO:0000313" key="1">
    <source>
        <dbReference type="EMBL" id="SCZ85558.1"/>
    </source>
</evidence>
<dbReference type="AlphaFoldDB" id="A0A1G5SEM1"/>
<dbReference type="STRING" id="51642.NSMM_400036"/>
<keyword evidence="1" id="KW-0808">Transferase</keyword>
<dbReference type="EMBL" id="FMWO01000048">
    <property type="protein sequence ID" value="SCZ85558.1"/>
    <property type="molecule type" value="Genomic_DNA"/>
</dbReference>
<name>A0A1G5SEM1_9PROT</name>
<organism evidence="1 2">
    <name type="scientific">Nitrosomonas mobilis</name>
    <dbReference type="NCBI Taxonomy" id="51642"/>
    <lineage>
        <taxon>Bacteria</taxon>
        <taxon>Pseudomonadati</taxon>
        <taxon>Pseudomonadota</taxon>
        <taxon>Betaproteobacteria</taxon>
        <taxon>Nitrosomonadales</taxon>
        <taxon>Nitrosomonadaceae</taxon>
        <taxon>Nitrosomonas</taxon>
    </lineage>
</organism>
<protein>
    <submittedName>
        <fullName evidence="1">Putative Glycosyl transferase family 2</fullName>
    </submittedName>
</protein>
<reference evidence="1 2" key="1">
    <citation type="submission" date="2016-10" db="EMBL/GenBank/DDBJ databases">
        <authorList>
            <person name="de Groot N.N."/>
        </authorList>
    </citation>
    <scope>NUCLEOTIDE SEQUENCE [LARGE SCALE GENOMIC DNA]</scope>
    <source>
        <strain evidence="1">1</strain>
    </source>
</reference>
<dbReference type="Gene3D" id="3.90.550.10">
    <property type="entry name" value="Spore Coat Polysaccharide Biosynthesis Protein SpsA, Chain A"/>
    <property type="match status" value="1"/>
</dbReference>
<gene>
    <name evidence="1" type="ORF">NSMM_400036</name>
</gene>
<dbReference type="Proteomes" id="UP000198729">
    <property type="component" value="Unassembled WGS sequence"/>
</dbReference>
<proteinExistence type="predicted"/>
<accession>A0A1G5SEM1</accession>